<name>A0AA39U6F5_ARMTA</name>
<feature type="region of interest" description="Disordered" evidence="1">
    <location>
        <begin position="475"/>
        <end position="496"/>
    </location>
</feature>
<organism evidence="2 3">
    <name type="scientific">Armillaria tabescens</name>
    <name type="common">Ringless honey mushroom</name>
    <name type="synonym">Agaricus tabescens</name>
    <dbReference type="NCBI Taxonomy" id="1929756"/>
    <lineage>
        <taxon>Eukaryota</taxon>
        <taxon>Fungi</taxon>
        <taxon>Dikarya</taxon>
        <taxon>Basidiomycota</taxon>
        <taxon>Agaricomycotina</taxon>
        <taxon>Agaricomycetes</taxon>
        <taxon>Agaricomycetidae</taxon>
        <taxon>Agaricales</taxon>
        <taxon>Marasmiineae</taxon>
        <taxon>Physalacriaceae</taxon>
        <taxon>Desarmillaria</taxon>
    </lineage>
</organism>
<feature type="region of interest" description="Disordered" evidence="1">
    <location>
        <begin position="211"/>
        <end position="231"/>
    </location>
</feature>
<reference evidence="2" key="1">
    <citation type="submission" date="2023-06" db="EMBL/GenBank/DDBJ databases">
        <authorList>
            <consortium name="Lawrence Berkeley National Laboratory"/>
            <person name="Ahrendt S."/>
            <person name="Sahu N."/>
            <person name="Indic B."/>
            <person name="Wong-Bajracharya J."/>
            <person name="Merenyi Z."/>
            <person name="Ke H.-M."/>
            <person name="Monk M."/>
            <person name="Kocsube S."/>
            <person name="Drula E."/>
            <person name="Lipzen A."/>
            <person name="Balint B."/>
            <person name="Henrissat B."/>
            <person name="Andreopoulos B."/>
            <person name="Martin F.M."/>
            <person name="Harder C.B."/>
            <person name="Rigling D."/>
            <person name="Ford K.L."/>
            <person name="Foster G.D."/>
            <person name="Pangilinan J."/>
            <person name="Papanicolaou A."/>
            <person name="Barry K."/>
            <person name="LaButti K."/>
            <person name="Viragh M."/>
            <person name="Koriabine M."/>
            <person name="Yan M."/>
            <person name="Riley R."/>
            <person name="Champramary S."/>
            <person name="Plett K.L."/>
            <person name="Tsai I.J."/>
            <person name="Slot J."/>
            <person name="Sipos G."/>
            <person name="Plett J."/>
            <person name="Nagy L.G."/>
            <person name="Grigoriev I.V."/>
        </authorList>
    </citation>
    <scope>NUCLEOTIDE SEQUENCE</scope>
    <source>
        <strain evidence="2">CCBAS 213</strain>
    </source>
</reference>
<gene>
    <name evidence="2" type="ORF">EV420DRAFT_434643</name>
</gene>
<dbReference type="EMBL" id="JAUEPS010000002">
    <property type="protein sequence ID" value="KAK0467910.1"/>
    <property type="molecule type" value="Genomic_DNA"/>
</dbReference>
<dbReference type="GeneID" id="85365648"/>
<evidence type="ECO:0000313" key="3">
    <source>
        <dbReference type="Proteomes" id="UP001175211"/>
    </source>
</evidence>
<keyword evidence="3" id="KW-1185">Reference proteome</keyword>
<dbReference type="AlphaFoldDB" id="A0AA39U6F5"/>
<dbReference type="Proteomes" id="UP001175211">
    <property type="component" value="Unassembled WGS sequence"/>
</dbReference>
<proteinExistence type="predicted"/>
<accession>A0AA39U6F5</accession>
<evidence type="ECO:0000313" key="2">
    <source>
        <dbReference type="EMBL" id="KAK0467910.1"/>
    </source>
</evidence>
<evidence type="ECO:0000256" key="1">
    <source>
        <dbReference type="SAM" id="MobiDB-lite"/>
    </source>
</evidence>
<sequence length="620" mass="68783">MDLLHPDHNYWQRYRFLVDFRHSIQRIILHRDDSGLLLHLYDDMEISNGSCIMPFCRCLLNSHKLLFDRYADQIFFVIYRGLDMQMETSPKNFTFVMSPLVNIGLTTYSHTDQACTPNGVQTEIADAKKSEGEAVKNTTNALDLPSWSTLHVASSEPSDNGLHLPDENGDELDADGSIDSELFREQKGLQVHETTDTMNSGRNSSSGLFTEPEFSVAPSTPPKQVASVSRVPRSPSKFIGVIIPRSAHSTPNRHGSLCTPSITTAKLVPKSVRDGASGPAIAQHDINIPIPLQSGTKTPGSGIDVPPHTLTTIAPGPVVAREEPAVHHGESLVGALTAAFSQNAKMNNALATTAKDTPVLNDRPPKITPATPPQERPVRYRTKIQKHVHFDPDDIEEWLETDYASIQDHSSIPSSKELLEVTLEALRQVRTSHDAPERTQKRWENDPKSLTENYLSRVGDWFGEEALKNVKLMGRKPPKASTKSARSREMSVEVDTPTNEVVEENVGTYLGKRKRPDDATDKQAPVEVSALQDSLDADTDTLQTERIESMEKTGFSESSVSLIQKLVKGKRAMEPKELRELHIFLSDIKRMGENVNWSGVSILLIVTDCHWNITCRALAG</sequence>
<dbReference type="RefSeq" id="XP_060338185.1">
    <property type="nucleotide sequence ID" value="XM_060482100.1"/>
</dbReference>
<comment type="caution">
    <text evidence="2">The sequence shown here is derived from an EMBL/GenBank/DDBJ whole genome shotgun (WGS) entry which is preliminary data.</text>
</comment>
<protein>
    <submittedName>
        <fullName evidence="2">Uncharacterized protein</fullName>
    </submittedName>
</protein>